<dbReference type="GO" id="GO:0045259">
    <property type="term" value="C:proton-transporting ATP synthase complex"/>
    <property type="evidence" value="ECO:0007669"/>
    <property type="project" value="UniProtKB-KW"/>
</dbReference>
<reference evidence="17" key="1">
    <citation type="journal article" date="2014" name="Mitochondrial DNA">
        <title>Complete mitogenome of the peacock sole Pardachirus pavoninus (Pleuronectiformes: Soleidae).</title>
        <authorList>
            <person name="Chen X."/>
            <person name="Ai W."/>
            <person name="Xiang D."/>
            <person name="Shi X."/>
            <person name="Pan L."/>
        </authorList>
    </citation>
    <scope>NUCLEOTIDE SEQUENCE</scope>
</reference>
<comment type="subunit">
    <text evidence="13">Component of the ATP synthase complex composed at least of ATP5F1A/subunit alpha, ATP5F1B/subunit beta, ATP5MC1/subunit c (homooctomer), MT-ATP6/subunit a, MT-ATP8/subunit 8, ATP5ME/subunit e, ATP5MF/subunit f, ATP5MG/subunit g, ATP5MK/subunit k, ATP5MJ/subunit j, ATP5F1C/subunit gamma, ATP5F1D/subunit delta, ATP5F1E/subunit epsilon, ATP5PF/subunit F6, ATP5PB/subunit b, ATP5PD/subunit d, ATP5PO/subunit OSCP. ATP synthase complex consists of a soluble F(1) head domain (subunits alpha(3) and beta(3)) - the catalytic core - and a membrane F(0) domain - the membrane proton channel (subunits c, a, 8, e, f, g, k and j). These two domains are linked by a central stalk (subunits gamma, delta, and epsilon) rotating inside the F1 region and a stationary peripheral stalk (subunits F6, b, d, and OSCP).</text>
</comment>
<accession>X2L4R9</accession>
<evidence type="ECO:0000256" key="11">
    <source>
        <dbReference type="ARBA" id="ARBA00023310"/>
    </source>
</evidence>
<keyword evidence="6 14" id="KW-0375">Hydrogen ion transport</keyword>
<keyword evidence="5 14" id="KW-0812">Transmembrane</keyword>
<evidence type="ECO:0000256" key="10">
    <source>
        <dbReference type="ARBA" id="ARBA00023136"/>
    </source>
</evidence>
<dbReference type="Pfam" id="PF00895">
    <property type="entry name" value="ATP-synt_8"/>
    <property type="match status" value="1"/>
</dbReference>
<organism evidence="17">
    <name type="scientific">Pardachirus pavoninus</name>
    <name type="common">Peacock sole</name>
    <name type="synonym">Achirus pavoninus</name>
    <dbReference type="NCBI Taxonomy" id="8286"/>
    <lineage>
        <taxon>Eukaryota</taxon>
        <taxon>Metazoa</taxon>
        <taxon>Chordata</taxon>
        <taxon>Craniata</taxon>
        <taxon>Vertebrata</taxon>
        <taxon>Euteleostomi</taxon>
        <taxon>Actinopterygii</taxon>
        <taxon>Neopterygii</taxon>
        <taxon>Teleostei</taxon>
        <taxon>Neoteleostei</taxon>
        <taxon>Acanthomorphata</taxon>
        <taxon>Carangaria</taxon>
        <taxon>Pleuronectiformes</taxon>
        <taxon>Pleuronectoidei</taxon>
        <taxon>Soleidae</taxon>
        <taxon>Pardachirus</taxon>
    </lineage>
</organism>
<dbReference type="GO" id="GO:0015986">
    <property type="term" value="P:proton motive force-driven ATP synthesis"/>
    <property type="evidence" value="ECO:0007669"/>
    <property type="project" value="InterPro"/>
</dbReference>
<evidence type="ECO:0000313" key="17">
    <source>
        <dbReference type="EMBL" id="AHN95321.1"/>
    </source>
</evidence>
<comment type="subcellular location">
    <subcellularLocation>
        <location evidence="1 14">Mitochondrion membrane</location>
        <topology evidence="1 14">Single-pass membrane protein</topology>
    </subcellularLocation>
</comment>
<dbReference type="GO" id="GO:0031966">
    <property type="term" value="C:mitochondrial membrane"/>
    <property type="evidence" value="ECO:0007669"/>
    <property type="project" value="UniProtKB-SubCell"/>
</dbReference>
<keyword evidence="10 16" id="KW-0472">Membrane</keyword>
<geneLocation type="mitochondrion" evidence="17"/>
<dbReference type="InterPro" id="IPR050635">
    <property type="entry name" value="ATPase_protein_8"/>
</dbReference>
<evidence type="ECO:0000256" key="16">
    <source>
        <dbReference type="SAM" id="Phobius"/>
    </source>
</evidence>
<evidence type="ECO:0000313" key="19">
    <source>
        <dbReference type="EMBL" id="BAX09219.1"/>
    </source>
</evidence>
<evidence type="ECO:0000313" key="18">
    <source>
        <dbReference type="EMBL" id="AID59827.1"/>
    </source>
</evidence>
<evidence type="ECO:0000256" key="9">
    <source>
        <dbReference type="ARBA" id="ARBA00023128"/>
    </source>
</evidence>
<evidence type="ECO:0000256" key="3">
    <source>
        <dbReference type="ARBA" id="ARBA00022448"/>
    </source>
</evidence>
<dbReference type="GO" id="GO:0015078">
    <property type="term" value="F:proton transmembrane transporter activity"/>
    <property type="evidence" value="ECO:0007669"/>
    <property type="project" value="InterPro"/>
</dbReference>
<evidence type="ECO:0000256" key="1">
    <source>
        <dbReference type="ARBA" id="ARBA00004304"/>
    </source>
</evidence>
<feature type="region of interest" description="Disordered" evidence="15">
    <location>
        <begin position="32"/>
        <end position="55"/>
    </location>
</feature>
<name>X2L4R9_PARPV</name>
<dbReference type="PANTHER" id="PTHR39937:SF1">
    <property type="entry name" value="ATP SYNTHASE PROTEIN 8"/>
    <property type="match status" value="1"/>
</dbReference>
<proteinExistence type="inferred from homology"/>
<comment type="function">
    <text evidence="12">Subunit 8, of the mitochondrial membrane ATP synthase complex (F(1)F(0) ATP synthase or Complex V) that produces ATP from ADP in the presence of a proton gradient across the membrane which is generated by electron transport complexes of the respiratory chain. ATP synthase complex consist of a soluble F(1) head domain - the catalytic core - and a membrane F(1) domain - the membrane proton channel. These two domains are linked by a central stalk rotating inside the F(1) region and a stationary peripheral stalk. During catalysis, ATP synthesis in the catalytic domain of F(1) is coupled via a rotary mechanism of the central stalk subunits to proton translocation. In vivo, can only synthesize ATP although its ATP hydrolase activity can be activated artificially in vitro. Part of the complex F(0) domain.</text>
</comment>
<dbReference type="EMBL" id="AP006044">
    <property type="protein sequence ID" value="BAX09219.1"/>
    <property type="molecule type" value="Genomic_DNA"/>
</dbReference>
<evidence type="ECO:0000256" key="12">
    <source>
        <dbReference type="ARBA" id="ARBA00053067"/>
    </source>
</evidence>
<evidence type="ECO:0000256" key="13">
    <source>
        <dbReference type="ARBA" id="ARBA00064647"/>
    </source>
</evidence>
<dbReference type="PANTHER" id="PTHR39937">
    <property type="entry name" value="ATP SYNTHASE PROTEIN 8"/>
    <property type="match status" value="1"/>
</dbReference>
<feature type="compositionally biased region" description="Polar residues" evidence="15">
    <location>
        <begin position="36"/>
        <end position="49"/>
    </location>
</feature>
<evidence type="ECO:0000256" key="14">
    <source>
        <dbReference type="RuleBase" id="RU003661"/>
    </source>
</evidence>
<dbReference type="InterPro" id="IPR001421">
    <property type="entry name" value="ATP8_metazoa"/>
</dbReference>
<dbReference type="GeneID" id="18985132"/>
<dbReference type="RefSeq" id="YP_009025039.1">
    <property type="nucleotide sequence ID" value="NC_023974.1"/>
</dbReference>
<sequence length="55" mass="6529">MPQLDVKPWVPVLAVTWLAFLFLLPPKVISHRHHTNPTNPAKNKQTKNPWNWPWH</sequence>
<keyword evidence="4 14" id="KW-0138">CF(0)</keyword>
<gene>
    <name evidence="17" type="primary">ATP8</name>
    <name evidence="19" type="synonym">ATPase 8</name>
</gene>
<evidence type="ECO:0000256" key="5">
    <source>
        <dbReference type="ARBA" id="ARBA00022692"/>
    </source>
</evidence>
<dbReference type="AlphaFoldDB" id="X2L4R9"/>
<protein>
    <recommendedName>
        <fullName evidence="14">ATP synthase complex subunit 8</fullName>
    </recommendedName>
</protein>
<keyword evidence="11" id="KW-0066">ATP synthesis</keyword>
<evidence type="ECO:0000256" key="8">
    <source>
        <dbReference type="ARBA" id="ARBA00023065"/>
    </source>
</evidence>
<evidence type="ECO:0000256" key="6">
    <source>
        <dbReference type="ARBA" id="ARBA00022781"/>
    </source>
</evidence>
<evidence type="ECO:0000256" key="4">
    <source>
        <dbReference type="ARBA" id="ARBA00022547"/>
    </source>
</evidence>
<reference evidence="18" key="2">
    <citation type="submission" date="2014-02" db="EMBL/GenBank/DDBJ databases">
        <title>Sequence and Characterization of the Complete Mitochondrial Genome of Pardachirus pavoninus.</title>
        <authorList>
            <person name="Kong X."/>
            <person name="Gong L."/>
        </authorList>
    </citation>
    <scope>NUCLEOTIDE SEQUENCE</scope>
</reference>
<keyword evidence="8 14" id="KW-0406">Ion transport</keyword>
<reference evidence="19" key="3">
    <citation type="journal article" date="2016" name="BMC Genomics">
        <title>Structure and variation of the mitochondrial genome of fishes.</title>
        <authorList>
            <person name="Satoh T.P."/>
            <person name="Miya M."/>
            <person name="Mabuchi K."/>
            <person name="Nishida M."/>
        </authorList>
    </citation>
    <scope>NUCLEOTIDE SEQUENCE</scope>
</reference>
<evidence type="ECO:0000256" key="15">
    <source>
        <dbReference type="SAM" id="MobiDB-lite"/>
    </source>
</evidence>
<keyword evidence="7 16" id="KW-1133">Transmembrane helix</keyword>
<evidence type="ECO:0000256" key="2">
    <source>
        <dbReference type="ARBA" id="ARBA00008892"/>
    </source>
</evidence>
<dbReference type="EMBL" id="KJ461620">
    <property type="protein sequence ID" value="AHN95321.1"/>
    <property type="molecule type" value="Genomic_DNA"/>
</dbReference>
<comment type="similarity">
    <text evidence="2 14">Belongs to the ATPase protein 8 family.</text>
</comment>
<keyword evidence="3 14" id="KW-0813">Transport</keyword>
<keyword evidence="9 14" id="KW-0496">Mitochondrion</keyword>
<feature type="transmembrane region" description="Helical" evidence="16">
    <location>
        <begin position="6"/>
        <end position="24"/>
    </location>
</feature>
<dbReference type="EMBL" id="KJ433565">
    <property type="protein sequence ID" value="AID59827.1"/>
    <property type="molecule type" value="Genomic_DNA"/>
</dbReference>
<evidence type="ECO:0000256" key="7">
    <source>
        <dbReference type="ARBA" id="ARBA00022989"/>
    </source>
</evidence>
<dbReference type="CTD" id="4509"/>